<proteinExistence type="predicted"/>
<dbReference type="AlphaFoldDB" id="A0A0A0B8G8"/>
<dbReference type="Gene3D" id="3.90.550.10">
    <property type="entry name" value="Spore Coat Polysaccharide Biosynthesis Protein SpsA, Chain A"/>
    <property type="match status" value="1"/>
</dbReference>
<dbReference type="SUPFAM" id="SSF53448">
    <property type="entry name" value="Nucleotide-diphospho-sugar transferases"/>
    <property type="match status" value="1"/>
</dbReference>
<evidence type="ECO:0000313" key="3">
    <source>
        <dbReference type="EMBL" id="KGM02114.1"/>
    </source>
</evidence>
<dbReference type="EMBL" id="AXNT01000065">
    <property type="protein sequence ID" value="KGM02114.1"/>
    <property type="molecule type" value="Genomic_DNA"/>
</dbReference>
<name>A0A0A0B8G8_9CELL</name>
<keyword evidence="4" id="KW-1185">Reference proteome</keyword>
<dbReference type="RefSeq" id="WP_034629929.1">
    <property type="nucleotide sequence ID" value="NZ_AXNT01000065.1"/>
</dbReference>
<dbReference type="InterPro" id="IPR001173">
    <property type="entry name" value="Glyco_trans_2-like"/>
</dbReference>
<organism evidence="3 4">
    <name type="scientific">Cellulomonas cellasea DSM 20118</name>
    <dbReference type="NCBI Taxonomy" id="1408250"/>
    <lineage>
        <taxon>Bacteria</taxon>
        <taxon>Bacillati</taxon>
        <taxon>Actinomycetota</taxon>
        <taxon>Actinomycetes</taxon>
        <taxon>Micrococcales</taxon>
        <taxon>Cellulomonadaceae</taxon>
        <taxon>Cellulomonas</taxon>
    </lineage>
</organism>
<evidence type="ECO:0000313" key="4">
    <source>
        <dbReference type="Proteomes" id="UP000029833"/>
    </source>
</evidence>
<dbReference type="Pfam" id="PF00535">
    <property type="entry name" value="Glycos_transf_2"/>
    <property type="match status" value="1"/>
</dbReference>
<reference evidence="3 4" key="1">
    <citation type="submission" date="2013-10" db="EMBL/GenBank/DDBJ databases">
        <authorList>
            <person name="Wang G."/>
            <person name="Zhuang W."/>
        </authorList>
    </citation>
    <scope>NUCLEOTIDE SEQUENCE [LARGE SCALE GENOMIC DNA]</scope>
    <source>
        <strain evidence="3 4">DSM 20118</strain>
    </source>
</reference>
<feature type="region of interest" description="Disordered" evidence="1">
    <location>
        <begin position="273"/>
        <end position="297"/>
    </location>
</feature>
<feature type="domain" description="Glycosyltransferase 2-like" evidence="2">
    <location>
        <begin position="5"/>
        <end position="162"/>
    </location>
</feature>
<comment type="caution">
    <text evidence="3">The sequence shown here is derived from an EMBL/GenBank/DDBJ whole genome shotgun (WGS) entry which is preliminary data.</text>
</comment>
<protein>
    <recommendedName>
        <fullName evidence="2">Glycosyltransferase 2-like domain-containing protein</fullName>
    </recommendedName>
</protein>
<dbReference type="Proteomes" id="UP000029833">
    <property type="component" value="Unassembled WGS sequence"/>
</dbReference>
<dbReference type="PANTHER" id="PTHR43179">
    <property type="entry name" value="RHAMNOSYLTRANSFERASE WBBL"/>
    <property type="match status" value="1"/>
</dbReference>
<gene>
    <name evidence="3" type="ORF">Q760_15365</name>
</gene>
<dbReference type="PANTHER" id="PTHR43179:SF7">
    <property type="entry name" value="RHAMNOSYLTRANSFERASE WBBL"/>
    <property type="match status" value="1"/>
</dbReference>
<dbReference type="STRING" id="1408250.Q760_15365"/>
<evidence type="ECO:0000256" key="1">
    <source>
        <dbReference type="SAM" id="MobiDB-lite"/>
    </source>
</evidence>
<feature type="compositionally biased region" description="Basic and acidic residues" evidence="1">
    <location>
        <begin position="281"/>
        <end position="297"/>
    </location>
</feature>
<evidence type="ECO:0000259" key="2">
    <source>
        <dbReference type="Pfam" id="PF00535"/>
    </source>
</evidence>
<accession>A0A0A0B8G8</accession>
<sequence>MSRLSVVTVTHDSAHVLPTFFAALGTAPDGCEVVVVDSGSREPETVRALAEGAGARFVAAGRNVGYGSGSNRGAAVAHGEWLAFVNPDVEISWTSLLRLADLGQERGLTCVGPQLEDGLGRDVPSGHPFMRPPWVRRSTAPRAHGPVSVTDVVSGCALVVRRADFVAVGGFDESFFMFAEEHDLQRRVHDAGGTVGVAREVRARTVGGASSESVSRRWSVAERSVGHVRYMRKHHGRLVGALDLAYRLVLALVRTDQRPAAASLAQILRARPLRTGPGARPDAERRRVTSGRDGEVR</sequence>
<dbReference type="InterPro" id="IPR029044">
    <property type="entry name" value="Nucleotide-diphossugar_trans"/>
</dbReference>